<dbReference type="GO" id="GO:0004150">
    <property type="term" value="F:dihydroneopterin aldolase activity"/>
    <property type="evidence" value="ECO:0007669"/>
    <property type="project" value="UniProtKB-EC"/>
</dbReference>
<protein>
    <recommendedName>
        <fullName evidence="5">Dihydroneopterin aldolase</fullName>
        <ecNumber evidence="4">4.1.2.25</ecNumber>
    </recommendedName>
    <alternativeName>
        <fullName evidence="8">7,8-dihydroneopterin aldolase</fullName>
    </alternativeName>
</protein>
<evidence type="ECO:0000256" key="6">
    <source>
        <dbReference type="ARBA" id="ARBA00022909"/>
    </source>
</evidence>
<gene>
    <name evidence="11" type="ORF">DKZ35_11955</name>
</gene>
<dbReference type="PANTHER" id="PTHR42844">
    <property type="entry name" value="DIHYDRONEOPTERIN ALDOLASE 1-RELATED"/>
    <property type="match status" value="1"/>
</dbReference>
<evidence type="ECO:0000256" key="4">
    <source>
        <dbReference type="ARBA" id="ARBA00013043"/>
    </source>
</evidence>
<dbReference type="InterPro" id="IPR006156">
    <property type="entry name" value="Dihydroneopterin_aldolase"/>
</dbReference>
<evidence type="ECO:0000259" key="10">
    <source>
        <dbReference type="SMART" id="SM00905"/>
    </source>
</evidence>
<dbReference type="EMBL" id="QGHV01000186">
    <property type="protein sequence ID" value="PWT35878.1"/>
    <property type="molecule type" value="Genomic_DNA"/>
</dbReference>
<comment type="function">
    <text evidence="9">Catalyzes the conversion of 7,8-dihydroneopterin to 6-hydroxymethyl-7,8-dihydropterin.</text>
</comment>
<dbReference type="RefSeq" id="WP_109913656.1">
    <property type="nucleotide sequence ID" value="NZ_QGHO01000029.1"/>
</dbReference>
<dbReference type="Pfam" id="PF02152">
    <property type="entry name" value="FolB"/>
    <property type="match status" value="1"/>
</dbReference>
<feature type="non-terminal residue" evidence="11">
    <location>
        <position position="1"/>
    </location>
</feature>
<proteinExistence type="inferred from homology"/>
<evidence type="ECO:0000313" key="11">
    <source>
        <dbReference type="EMBL" id="PWT35878.1"/>
    </source>
</evidence>
<accession>A0ABD6Y3A5</accession>
<evidence type="ECO:0000256" key="9">
    <source>
        <dbReference type="ARBA" id="ARBA00037702"/>
    </source>
</evidence>
<comment type="similarity">
    <text evidence="3">Belongs to the DHNA family.</text>
</comment>
<evidence type="ECO:0000256" key="8">
    <source>
        <dbReference type="ARBA" id="ARBA00032903"/>
    </source>
</evidence>
<comment type="catalytic activity">
    <reaction evidence="1">
        <text>7,8-dihydroneopterin = 6-hydroxymethyl-7,8-dihydropterin + glycolaldehyde</text>
        <dbReference type="Rhea" id="RHEA:10540"/>
        <dbReference type="ChEBI" id="CHEBI:17001"/>
        <dbReference type="ChEBI" id="CHEBI:17071"/>
        <dbReference type="ChEBI" id="CHEBI:44841"/>
        <dbReference type="EC" id="4.1.2.25"/>
    </reaction>
</comment>
<evidence type="ECO:0000256" key="3">
    <source>
        <dbReference type="ARBA" id="ARBA00005708"/>
    </source>
</evidence>
<dbReference type="PANTHER" id="PTHR42844:SF1">
    <property type="entry name" value="DIHYDRONEOPTERIN ALDOLASE 1-RELATED"/>
    <property type="match status" value="1"/>
</dbReference>
<dbReference type="InterPro" id="IPR043133">
    <property type="entry name" value="GTP-CH-I_C/QueF"/>
</dbReference>
<dbReference type="InterPro" id="IPR006157">
    <property type="entry name" value="FolB_dom"/>
</dbReference>
<reference evidence="12" key="1">
    <citation type="journal article" date="2018" name="Front. Microbiol.">
        <title>Comparative Genomics of the Herbivore Gut Symbiont Lactobacillus reuteri Reveals Genetic Diversity and Lifestyle Adaptation.</title>
        <authorList>
            <person name="Zhao J."/>
        </authorList>
    </citation>
    <scope>NUCLEOTIDE SEQUENCE [LARGE SCALE GENOMIC DNA]</scope>
    <source>
        <strain evidence="12">LR9</strain>
    </source>
</reference>
<dbReference type="SUPFAM" id="SSF55620">
    <property type="entry name" value="Tetrahydrobiopterin biosynthesis enzymes-like"/>
    <property type="match status" value="1"/>
</dbReference>
<feature type="domain" description="Dihydroneopterin aldolase/epimerase" evidence="10">
    <location>
        <begin position="1"/>
        <end position="87"/>
    </location>
</feature>
<dbReference type="Proteomes" id="UP000245735">
    <property type="component" value="Unassembled WGS sequence"/>
</dbReference>
<name>A0ABD6Y3A5_LIMRT</name>
<sequence length="89" mass="10227">DCEMDYPIETMVKTDELEETVSYADVYETIAEFVAHHNYNLIESLANNLLHELFKTYPMLDGIRLRIRKYSVPIAGIFDNVEIEVAGGK</sequence>
<evidence type="ECO:0000256" key="2">
    <source>
        <dbReference type="ARBA" id="ARBA00005013"/>
    </source>
</evidence>
<comment type="caution">
    <text evidence="11">The sequence shown here is derived from an EMBL/GenBank/DDBJ whole genome shotgun (WGS) entry which is preliminary data.</text>
</comment>
<dbReference type="EC" id="4.1.2.25" evidence="4"/>
<keyword evidence="7" id="KW-0456">Lyase</keyword>
<evidence type="ECO:0000256" key="5">
    <source>
        <dbReference type="ARBA" id="ARBA00018285"/>
    </source>
</evidence>
<comment type="pathway">
    <text evidence="2">Cofactor biosynthesis; tetrahydrofolate biosynthesis; 2-amino-4-hydroxy-6-hydroxymethyl-7,8-dihydropteridine diphosphate from 7,8-dihydroneopterin triphosphate: step 3/4.</text>
</comment>
<dbReference type="GO" id="GO:0046656">
    <property type="term" value="P:folic acid biosynthetic process"/>
    <property type="evidence" value="ECO:0007669"/>
    <property type="project" value="UniProtKB-KW"/>
</dbReference>
<evidence type="ECO:0000256" key="1">
    <source>
        <dbReference type="ARBA" id="ARBA00001353"/>
    </source>
</evidence>
<evidence type="ECO:0000313" key="12">
    <source>
        <dbReference type="Proteomes" id="UP000245735"/>
    </source>
</evidence>
<dbReference type="Gene3D" id="3.30.1130.10">
    <property type="match status" value="1"/>
</dbReference>
<dbReference type="AlphaFoldDB" id="A0ABD6Y3A5"/>
<dbReference type="NCBIfam" id="TIGR00526">
    <property type="entry name" value="folB_dom"/>
    <property type="match status" value="1"/>
</dbReference>
<evidence type="ECO:0000256" key="7">
    <source>
        <dbReference type="ARBA" id="ARBA00023239"/>
    </source>
</evidence>
<dbReference type="SMART" id="SM00905">
    <property type="entry name" value="FolB"/>
    <property type="match status" value="1"/>
</dbReference>
<organism evidence="11 12">
    <name type="scientific">Limosilactobacillus reuteri</name>
    <name type="common">Lactobacillus reuteri</name>
    <dbReference type="NCBI Taxonomy" id="1598"/>
    <lineage>
        <taxon>Bacteria</taxon>
        <taxon>Bacillati</taxon>
        <taxon>Bacillota</taxon>
        <taxon>Bacilli</taxon>
        <taxon>Lactobacillales</taxon>
        <taxon>Lactobacillaceae</taxon>
        <taxon>Limosilactobacillus</taxon>
    </lineage>
</organism>
<keyword evidence="6" id="KW-0289">Folate biosynthesis</keyword>